<dbReference type="EMBL" id="CP144754">
    <property type="protein sequence ID" value="WVZ96171.1"/>
    <property type="molecule type" value="Genomic_DNA"/>
</dbReference>
<reference evidence="2 3" key="1">
    <citation type="submission" date="2024-02" db="EMBL/GenBank/DDBJ databases">
        <title>High-quality chromosome-scale genome assembly of Pensacola bahiagrass (Paspalum notatum Flugge var. saurae).</title>
        <authorList>
            <person name="Vega J.M."/>
            <person name="Podio M."/>
            <person name="Orjuela J."/>
            <person name="Siena L.A."/>
            <person name="Pessino S.C."/>
            <person name="Combes M.C."/>
            <person name="Mariac C."/>
            <person name="Albertini E."/>
            <person name="Pupilli F."/>
            <person name="Ortiz J.P.A."/>
            <person name="Leblanc O."/>
        </authorList>
    </citation>
    <scope>NUCLEOTIDE SEQUENCE [LARGE SCALE GENOMIC DNA]</scope>
    <source>
        <strain evidence="2">R1</strain>
        <tissue evidence="2">Leaf</tissue>
    </source>
</reference>
<gene>
    <name evidence="2" type="ORF">U9M48_041841</name>
</gene>
<feature type="compositionally biased region" description="Basic and acidic residues" evidence="1">
    <location>
        <begin position="261"/>
        <end position="270"/>
    </location>
</feature>
<protein>
    <submittedName>
        <fullName evidence="2">Uncharacterized protein</fullName>
    </submittedName>
</protein>
<dbReference type="Proteomes" id="UP001341281">
    <property type="component" value="Chromosome 10"/>
</dbReference>
<dbReference type="PANTHER" id="PTHR33181:SF42">
    <property type="match status" value="1"/>
</dbReference>
<evidence type="ECO:0000256" key="1">
    <source>
        <dbReference type="SAM" id="MobiDB-lite"/>
    </source>
</evidence>
<proteinExistence type="predicted"/>
<evidence type="ECO:0000313" key="3">
    <source>
        <dbReference type="Proteomes" id="UP001341281"/>
    </source>
</evidence>
<evidence type="ECO:0000313" key="2">
    <source>
        <dbReference type="EMBL" id="WVZ96171.1"/>
    </source>
</evidence>
<feature type="compositionally biased region" description="Basic and acidic residues" evidence="1">
    <location>
        <begin position="58"/>
        <end position="68"/>
    </location>
</feature>
<sequence>MRATGMGNDHLTEQKQTTIIKEKRSRRRLLHQPLLSRIITSARMCLTPLVWPKPGAPPDRRSSHDPTARGHRRPVTRQELFNCAPNKLAFPGSTPTCTPTNLVFRILPPTFLYLSLSPHYYSSSPSFSQFLSPLLSLAMDGWMDIYMWARRLRQSSCCLPQHSILASFDHPIHTHTVVVLIRHTHKTYIYTKRHRLVPAYTVRYKQHRPLPVSAASRMGSWVRTITTPFRKMLNPQRDGKKTPRHHHHHHRQSPSSSSAMEEQHSGEMERTSQLYGEVMACTYEDVQVMWSMLDKARICSAAAS</sequence>
<feature type="compositionally biased region" description="Basic residues" evidence="1">
    <location>
        <begin position="242"/>
        <end position="252"/>
    </location>
</feature>
<dbReference type="PANTHER" id="PTHR33181">
    <property type="entry name" value="OS01G0778500 PROTEIN"/>
    <property type="match status" value="1"/>
</dbReference>
<dbReference type="AlphaFoldDB" id="A0AAQ3XDV3"/>
<keyword evidence="3" id="KW-1185">Reference proteome</keyword>
<accession>A0AAQ3XDV3</accession>
<feature type="region of interest" description="Disordered" evidence="1">
    <location>
        <begin position="232"/>
        <end position="270"/>
    </location>
</feature>
<feature type="region of interest" description="Disordered" evidence="1">
    <location>
        <begin position="50"/>
        <end position="75"/>
    </location>
</feature>
<organism evidence="2 3">
    <name type="scientific">Paspalum notatum var. saurae</name>
    <dbReference type="NCBI Taxonomy" id="547442"/>
    <lineage>
        <taxon>Eukaryota</taxon>
        <taxon>Viridiplantae</taxon>
        <taxon>Streptophyta</taxon>
        <taxon>Embryophyta</taxon>
        <taxon>Tracheophyta</taxon>
        <taxon>Spermatophyta</taxon>
        <taxon>Magnoliopsida</taxon>
        <taxon>Liliopsida</taxon>
        <taxon>Poales</taxon>
        <taxon>Poaceae</taxon>
        <taxon>PACMAD clade</taxon>
        <taxon>Panicoideae</taxon>
        <taxon>Andropogonodae</taxon>
        <taxon>Paspaleae</taxon>
        <taxon>Paspalinae</taxon>
        <taxon>Paspalum</taxon>
    </lineage>
</organism>
<name>A0AAQ3XDV3_PASNO</name>